<proteinExistence type="predicted"/>
<gene>
    <name evidence="1" type="ORF">DERP_002110</name>
</gene>
<reference evidence="1 2" key="1">
    <citation type="journal article" date="2018" name="J. Allergy Clin. Immunol.">
        <title>High-quality assembly of Dermatophagoides pteronyssinus genome and transcriptome reveals a wide range of novel allergens.</title>
        <authorList>
            <person name="Liu X.Y."/>
            <person name="Yang K.Y."/>
            <person name="Wang M.Q."/>
            <person name="Kwok J.S."/>
            <person name="Zeng X."/>
            <person name="Yang Z."/>
            <person name="Xiao X.J."/>
            <person name="Lau C.P."/>
            <person name="Li Y."/>
            <person name="Huang Z.M."/>
            <person name="Ba J.G."/>
            <person name="Yim A.K."/>
            <person name="Ouyang C.Y."/>
            <person name="Ngai S.M."/>
            <person name="Chan T.F."/>
            <person name="Leung E.L."/>
            <person name="Liu L."/>
            <person name="Liu Z.G."/>
            <person name="Tsui S.K."/>
        </authorList>
    </citation>
    <scope>NUCLEOTIDE SEQUENCE [LARGE SCALE GENOMIC DNA]</scope>
    <source>
        <strain evidence="1">Derp</strain>
    </source>
</reference>
<evidence type="ECO:0000313" key="2">
    <source>
        <dbReference type="Proteomes" id="UP000887458"/>
    </source>
</evidence>
<name>A0ABQ8JGT3_DERPT</name>
<reference evidence="1 2" key="2">
    <citation type="journal article" date="2022" name="Mol. Biol. Evol.">
        <title>Comparative Genomics Reveals Insights into the Divergent Evolution of Astigmatic Mites and Household Pest Adaptations.</title>
        <authorList>
            <person name="Xiong Q."/>
            <person name="Wan A.T."/>
            <person name="Liu X."/>
            <person name="Fung C.S."/>
            <person name="Xiao X."/>
            <person name="Malainual N."/>
            <person name="Hou J."/>
            <person name="Wang L."/>
            <person name="Wang M."/>
            <person name="Yang K.Y."/>
            <person name="Cui Y."/>
            <person name="Leung E.L."/>
            <person name="Nong W."/>
            <person name="Shin S.K."/>
            <person name="Au S.W."/>
            <person name="Jeong K.Y."/>
            <person name="Chew F.T."/>
            <person name="Hui J.H."/>
            <person name="Leung T.F."/>
            <person name="Tungtrongchitr A."/>
            <person name="Zhong N."/>
            <person name="Liu Z."/>
            <person name="Tsui S.K."/>
        </authorList>
    </citation>
    <scope>NUCLEOTIDE SEQUENCE [LARGE SCALE GENOMIC DNA]</scope>
    <source>
        <strain evidence="1">Derp</strain>
    </source>
</reference>
<organism evidence="1 2">
    <name type="scientific">Dermatophagoides pteronyssinus</name>
    <name type="common">European house dust mite</name>
    <dbReference type="NCBI Taxonomy" id="6956"/>
    <lineage>
        <taxon>Eukaryota</taxon>
        <taxon>Metazoa</taxon>
        <taxon>Ecdysozoa</taxon>
        <taxon>Arthropoda</taxon>
        <taxon>Chelicerata</taxon>
        <taxon>Arachnida</taxon>
        <taxon>Acari</taxon>
        <taxon>Acariformes</taxon>
        <taxon>Sarcoptiformes</taxon>
        <taxon>Astigmata</taxon>
        <taxon>Psoroptidia</taxon>
        <taxon>Analgoidea</taxon>
        <taxon>Pyroglyphidae</taxon>
        <taxon>Dermatophagoidinae</taxon>
        <taxon>Dermatophagoides</taxon>
    </lineage>
</organism>
<comment type="caution">
    <text evidence="1">The sequence shown here is derived from an EMBL/GenBank/DDBJ whole genome shotgun (WGS) entry which is preliminary data.</text>
</comment>
<keyword evidence="2" id="KW-1185">Reference proteome</keyword>
<dbReference type="EMBL" id="NJHN03000037">
    <property type="protein sequence ID" value="KAH9421821.1"/>
    <property type="molecule type" value="Genomic_DNA"/>
</dbReference>
<sequence length="111" mass="12524">MKPYFKNIERKTNLLSCTGNAIKYEIEFHNNSRCFPVSDLLANITIPNTKKNTNRNSSLALARNVCTSIFKPRECLVNLNNLNIRIMEKKSNISALANCTDAANDCNIKSE</sequence>
<evidence type="ECO:0000313" key="1">
    <source>
        <dbReference type="EMBL" id="KAH9421821.1"/>
    </source>
</evidence>
<protein>
    <submittedName>
        <fullName evidence="1">Uncharacterized protein</fullName>
    </submittedName>
</protein>
<dbReference type="Proteomes" id="UP000887458">
    <property type="component" value="Unassembled WGS sequence"/>
</dbReference>
<accession>A0ABQ8JGT3</accession>